<dbReference type="GO" id="GO:0019805">
    <property type="term" value="P:quinolinate biosynthetic process"/>
    <property type="evidence" value="ECO:0007669"/>
    <property type="project" value="UniProtKB-UniRule"/>
</dbReference>
<evidence type="ECO:0000256" key="1">
    <source>
        <dbReference type="ARBA" id="ARBA00001954"/>
    </source>
</evidence>
<accession>A0A7I8W376</accession>
<dbReference type="CDD" id="cd06123">
    <property type="entry name" value="cupin_HAO"/>
    <property type="match status" value="1"/>
</dbReference>
<keyword evidence="8 10" id="KW-0408">Iron</keyword>
<feature type="binding site" evidence="10">
    <location>
        <position position="49"/>
    </location>
    <ligand>
        <name>Fe cation</name>
        <dbReference type="ChEBI" id="CHEBI:24875"/>
        <note>catalytic</note>
    </ligand>
</feature>
<keyword evidence="3 10" id="KW-0963">Cytoplasm</keyword>
<keyword evidence="6 10" id="KW-0223">Dioxygenase</keyword>
<reference evidence="11 12" key="1">
    <citation type="submission" date="2020-08" db="EMBL/GenBank/DDBJ databases">
        <authorList>
            <person name="Hejnol A."/>
        </authorList>
    </citation>
    <scope>NUCLEOTIDE SEQUENCE [LARGE SCALE GENOMIC DNA]</scope>
</reference>
<evidence type="ECO:0000256" key="9">
    <source>
        <dbReference type="ARBA" id="ARBA00052793"/>
    </source>
</evidence>
<dbReference type="FunFam" id="2.60.120.10:FF:000077">
    <property type="entry name" value="3-hydroxyanthranilate 3,4-dioxygenase"/>
    <property type="match status" value="1"/>
</dbReference>
<dbReference type="PANTHER" id="PTHR15497:SF1">
    <property type="entry name" value="3-HYDROXYANTHRANILATE 3,4-DIOXYGENASE"/>
    <property type="match status" value="1"/>
</dbReference>
<evidence type="ECO:0000256" key="5">
    <source>
        <dbReference type="ARBA" id="ARBA00022723"/>
    </source>
</evidence>
<keyword evidence="12" id="KW-1185">Reference proteome</keyword>
<comment type="function">
    <text evidence="2 10">Catalyzes the oxidative ring opening of 3-hydroxyanthranilate to 2-amino-3-carboxymuconate semialdehyde, which spontaneously cyclizes to quinolinate.</text>
</comment>
<dbReference type="Proteomes" id="UP000549394">
    <property type="component" value="Unassembled WGS sequence"/>
</dbReference>
<keyword evidence="5 10" id="KW-0479">Metal-binding</keyword>
<comment type="pathway">
    <text evidence="10">Cofactor biosynthesis; NAD(+) biosynthesis; quinolinate from L-kynurenine: step 3/3.</text>
</comment>
<dbReference type="NCBIfam" id="TIGR03037">
    <property type="entry name" value="anthran_nbaC"/>
    <property type="match status" value="1"/>
</dbReference>
<feature type="binding site" evidence="10">
    <location>
        <position position="97"/>
    </location>
    <ligand>
        <name>substrate</name>
    </ligand>
</feature>
<evidence type="ECO:0000256" key="3">
    <source>
        <dbReference type="ARBA" id="ARBA00022490"/>
    </source>
</evidence>
<feature type="binding site" evidence="10">
    <location>
        <position position="55"/>
    </location>
    <ligand>
        <name>Fe cation</name>
        <dbReference type="ChEBI" id="CHEBI:24875"/>
        <note>catalytic</note>
    </ligand>
</feature>
<organism evidence="11 12">
    <name type="scientific">Dimorphilus gyrociliatus</name>
    <dbReference type="NCBI Taxonomy" id="2664684"/>
    <lineage>
        <taxon>Eukaryota</taxon>
        <taxon>Metazoa</taxon>
        <taxon>Spiralia</taxon>
        <taxon>Lophotrochozoa</taxon>
        <taxon>Annelida</taxon>
        <taxon>Polychaeta</taxon>
        <taxon>Polychaeta incertae sedis</taxon>
        <taxon>Dinophilidae</taxon>
        <taxon>Dimorphilus</taxon>
    </lineage>
</organism>
<comment type="subcellular location">
    <subcellularLocation>
        <location evidence="10">Cytoplasm</location>
    </subcellularLocation>
</comment>
<keyword evidence="7 10" id="KW-0560">Oxidoreductase</keyword>
<dbReference type="OrthoDB" id="204928at2759"/>
<dbReference type="EC" id="1.13.11.6" evidence="10"/>
<dbReference type="GO" id="GO:0043420">
    <property type="term" value="P:anthranilate metabolic process"/>
    <property type="evidence" value="ECO:0007669"/>
    <property type="project" value="UniProtKB-UniRule"/>
</dbReference>
<dbReference type="Pfam" id="PF06052">
    <property type="entry name" value="3-HAO"/>
    <property type="match status" value="1"/>
</dbReference>
<feature type="binding site" evidence="10">
    <location>
        <position position="107"/>
    </location>
    <ligand>
        <name>substrate</name>
    </ligand>
</feature>
<comment type="similarity">
    <text evidence="10">Belongs to the 3-HAO family.</text>
</comment>
<comment type="caution">
    <text evidence="11">The sequence shown here is derived from an EMBL/GenBank/DDBJ whole genome shotgun (WGS) entry which is preliminary data.</text>
</comment>
<dbReference type="Gene3D" id="2.60.120.10">
    <property type="entry name" value="Jelly Rolls"/>
    <property type="match status" value="1"/>
</dbReference>
<evidence type="ECO:0000256" key="7">
    <source>
        <dbReference type="ARBA" id="ARBA00023002"/>
    </source>
</evidence>
<dbReference type="HAMAP" id="MF_00825">
    <property type="entry name" value="3_HAO"/>
    <property type="match status" value="1"/>
</dbReference>
<comment type="catalytic activity">
    <reaction evidence="9 10">
        <text>3-hydroxyanthranilate + O2 = (2Z,4Z)-2-amino-3-carboxymuconate 6-semialdehyde</text>
        <dbReference type="Rhea" id="RHEA:17953"/>
        <dbReference type="ChEBI" id="CHEBI:15379"/>
        <dbReference type="ChEBI" id="CHEBI:36559"/>
        <dbReference type="ChEBI" id="CHEBI:77612"/>
        <dbReference type="EC" id="1.13.11.6"/>
    </reaction>
</comment>
<evidence type="ECO:0000313" key="11">
    <source>
        <dbReference type="EMBL" id="CAD5123012.1"/>
    </source>
</evidence>
<evidence type="ECO:0000256" key="4">
    <source>
        <dbReference type="ARBA" id="ARBA00022642"/>
    </source>
</evidence>
<dbReference type="InterPro" id="IPR011051">
    <property type="entry name" value="RmlC_Cupin_sf"/>
</dbReference>
<sequence length="300" mass="34709">MSNKPVNVGNWIEENKKYFKPPVCNKSIHKDGQLKIFCVGGPNVRKDFHIEAGEELFYQIKGDMCLKILEKGRHRDIIIKQGQIFLLPACIPHSPQRFENTIGIVLERERDKTKSELDALRYFVENDGKPTNDILYEKWFYCDDLEKLGPIIAEYFASEQHKTGRPIPGSLGKSVFELDEDSTVIEPFDLRQWIEDNRKDIESHQYKRMFDEDFQFQVFAYSALKITDRCDIAETWFWVIEGSCEITTSGVTHSLKQDDSLLVPINEQYRYEGTEGCITLMCFQDGNKGKLRLTNGTISA</sequence>
<feature type="region of interest" description="Domain A (catalytic)" evidence="10">
    <location>
        <begin position="1"/>
        <end position="168"/>
    </location>
</feature>
<evidence type="ECO:0000313" key="12">
    <source>
        <dbReference type="Proteomes" id="UP000549394"/>
    </source>
</evidence>
<dbReference type="GO" id="GO:0034354">
    <property type="term" value="P:'de novo' NAD+ biosynthetic process from L-tryptophan"/>
    <property type="evidence" value="ECO:0007669"/>
    <property type="project" value="UniProtKB-UniRule"/>
</dbReference>
<name>A0A7I8W376_9ANNE</name>
<dbReference type="PANTHER" id="PTHR15497">
    <property type="entry name" value="3-HYDROXYANTHRANILATE 3,4-DIOXYGENASE"/>
    <property type="match status" value="1"/>
</dbReference>
<dbReference type="EMBL" id="CAJFCJ010000019">
    <property type="protein sequence ID" value="CAD5123012.1"/>
    <property type="molecule type" value="Genomic_DNA"/>
</dbReference>
<protein>
    <recommendedName>
        <fullName evidence="10">3-hydroxyanthranilate 3,4-dioxygenase</fullName>
        <ecNumber evidence="10">1.13.11.6</ecNumber>
    </recommendedName>
    <alternativeName>
        <fullName evidence="10">3-hydroxyanthranilate oxygenase</fullName>
        <shortName evidence="10">3-HAO</shortName>
    </alternativeName>
    <alternativeName>
        <fullName evidence="10">3-hydroxyanthranilic acid dioxygenase</fullName>
        <shortName evidence="10">HAD</shortName>
    </alternativeName>
</protein>
<evidence type="ECO:0000256" key="2">
    <source>
        <dbReference type="ARBA" id="ARBA00002752"/>
    </source>
</evidence>
<dbReference type="InterPro" id="IPR014710">
    <property type="entry name" value="RmlC-like_jellyroll"/>
</dbReference>
<gene>
    <name evidence="11" type="ORF">DGYR_LOCUS10741</name>
</gene>
<dbReference type="GO" id="GO:0000334">
    <property type="term" value="F:3-hydroxyanthranilate 3,4-dioxygenase activity"/>
    <property type="evidence" value="ECO:0007669"/>
    <property type="project" value="UniProtKB-UniRule"/>
</dbReference>
<evidence type="ECO:0000256" key="8">
    <source>
        <dbReference type="ARBA" id="ARBA00023004"/>
    </source>
</evidence>
<dbReference type="InterPro" id="IPR010329">
    <property type="entry name" value="3hydroanth_dOase"/>
</dbReference>
<dbReference type="GO" id="GO:0006569">
    <property type="term" value="P:L-tryptophan catabolic process"/>
    <property type="evidence" value="ECO:0007669"/>
    <property type="project" value="UniProtKB-UniRule"/>
</dbReference>
<evidence type="ECO:0000256" key="6">
    <source>
        <dbReference type="ARBA" id="ARBA00022964"/>
    </source>
</evidence>
<feature type="binding site" evidence="10">
    <location>
        <position position="55"/>
    </location>
    <ligand>
        <name>substrate</name>
    </ligand>
</feature>
<dbReference type="AlphaFoldDB" id="A0A7I8W376"/>
<feature type="binding site" evidence="10">
    <location>
        <position position="45"/>
    </location>
    <ligand>
        <name>O2</name>
        <dbReference type="ChEBI" id="CHEBI:15379"/>
    </ligand>
</feature>
<evidence type="ECO:0000256" key="10">
    <source>
        <dbReference type="HAMAP-Rule" id="MF_03019"/>
    </source>
</evidence>
<dbReference type="SUPFAM" id="SSF51182">
    <property type="entry name" value="RmlC-like cupins"/>
    <property type="match status" value="2"/>
</dbReference>
<dbReference type="GO" id="GO:0005737">
    <property type="term" value="C:cytoplasm"/>
    <property type="evidence" value="ECO:0007669"/>
    <property type="project" value="UniProtKB-SubCell"/>
</dbReference>
<proteinExistence type="inferred from homology"/>
<comment type="cofactor">
    <cofactor evidence="1 10">
        <name>Fe(2+)</name>
        <dbReference type="ChEBI" id="CHEBI:29033"/>
    </cofactor>
</comment>
<dbReference type="GO" id="GO:0008198">
    <property type="term" value="F:ferrous iron binding"/>
    <property type="evidence" value="ECO:0007669"/>
    <property type="project" value="UniProtKB-UniRule"/>
</dbReference>
<keyword evidence="4 10" id="KW-0662">Pyridine nucleotide biosynthesis</keyword>
<feature type="region of interest" description="Domain B" evidence="10">
    <location>
        <begin position="168"/>
        <end position="300"/>
    </location>
</feature>
<dbReference type="UniPathway" id="UPA00253">
    <property type="reaction ID" value="UER00330"/>
</dbReference>
<feature type="binding site" evidence="10">
    <location>
        <position position="93"/>
    </location>
    <ligand>
        <name>Fe cation</name>
        <dbReference type="ChEBI" id="CHEBI:24875"/>
        <note>catalytic</note>
    </ligand>
</feature>
<comment type="caution">
    <text evidence="10">Lacks conserved residue(s) required for the propagation of feature annotation.</text>
</comment>